<keyword evidence="1" id="KW-1133">Transmembrane helix</keyword>
<evidence type="ECO:0000313" key="2">
    <source>
        <dbReference type="EMBL" id="KAJ7413559.1"/>
    </source>
</evidence>
<keyword evidence="1" id="KW-0812">Transmembrane</keyword>
<accession>A0ABQ9D1X4</accession>
<feature type="transmembrane region" description="Helical" evidence="1">
    <location>
        <begin position="60"/>
        <end position="79"/>
    </location>
</feature>
<comment type="caution">
    <text evidence="2">The sequence shown here is derived from an EMBL/GenBank/DDBJ whole genome shotgun (WGS) entry which is preliminary data.</text>
</comment>
<dbReference type="EMBL" id="WHWB01034134">
    <property type="protein sequence ID" value="KAJ7413559.1"/>
    <property type="molecule type" value="Genomic_DNA"/>
</dbReference>
<name>A0ABQ9D1X4_9PASS</name>
<keyword evidence="1" id="KW-0472">Membrane</keyword>
<feature type="transmembrane region" description="Helical" evidence="1">
    <location>
        <begin position="99"/>
        <end position="122"/>
    </location>
</feature>
<sequence>MELENGLEHKSDEEWLRELGSFSLEKRTLRANLIALYNYLKGVCSQMRFGLFYRKQDWEFSWKCTIFIGISCLISIALCPSPKDMPKYFHQQQAKTHEFSITLITTGFYFYISFVPFCLATLQPLCPQPVVLQGVVAAKVQDPALGLVKHHPIGISPSLQPMQVPLQSPPAFQQVDTPSQLGVICKFINGGLDSLTQIINKDIGPNTDPWGTPLVTGCQRDAAPFTSTPQAWPSSQLLTQ</sequence>
<evidence type="ECO:0000256" key="1">
    <source>
        <dbReference type="SAM" id="Phobius"/>
    </source>
</evidence>
<protein>
    <submittedName>
        <fullName evidence="2">Uncharacterized protein</fullName>
    </submittedName>
</protein>
<gene>
    <name evidence="2" type="ORF">WISP_89808</name>
</gene>
<keyword evidence="3" id="KW-1185">Reference proteome</keyword>
<proteinExistence type="predicted"/>
<organism evidence="2 3">
    <name type="scientific">Willisornis vidua</name>
    <name type="common">Xingu scale-backed antbird</name>
    <dbReference type="NCBI Taxonomy" id="1566151"/>
    <lineage>
        <taxon>Eukaryota</taxon>
        <taxon>Metazoa</taxon>
        <taxon>Chordata</taxon>
        <taxon>Craniata</taxon>
        <taxon>Vertebrata</taxon>
        <taxon>Euteleostomi</taxon>
        <taxon>Archelosauria</taxon>
        <taxon>Archosauria</taxon>
        <taxon>Dinosauria</taxon>
        <taxon>Saurischia</taxon>
        <taxon>Theropoda</taxon>
        <taxon>Coelurosauria</taxon>
        <taxon>Aves</taxon>
        <taxon>Neognathae</taxon>
        <taxon>Neoaves</taxon>
        <taxon>Telluraves</taxon>
        <taxon>Australaves</taxon>
        <taxon>Passeriformes</taxon>
        <taxon>Thamnophilidae</taxon>
        <taxon>Willisornis</taxon>
    </lineage>
</organism>
<dbReference type="Proteomes" id="UP001145742">
    <property type="component" value="Unassembled WGS sequence"/>
</dbReference>
<reference evidence="2" key="1">
    <citation type="submission" date="2019-10" db="EMBL/GenBank/DDBJ databases">
        <authorList>
            <person name="Soares A.E.R."/>
            <person name="Aleixo A."/>
            <person name="Schneider P."/>
            <person name="Miyaki C.Y."/>
            <person name="Schneider M.P."/>
            <person name="Mello C."/>
            <person name="Vasconcelos A.T.R."/>
        </authorList>
    </citation>
    <scope>NUCLEOTIDE SEQUENCE</scope>
    <source>
        <tissue evidence="2">Muscle</tissue>
    </source>
</reference>
<evidence type="ECO:0000313" key="3">
    <source>
        <dbReference type="Proteomes" id="UP001145742"/>
    </source>
</evidence>